<accession>A0A1H1KDF3</accession>
<evidence type="ECO:0000313" key="1">
    <source>
        <dbReference type="EMBL" id="SDR60000.1"/>
    </source>
</evidence>
<dbReference type="Proteomes" id="UP000199365">
    <property type="component" value="Unassembled WGS sequence"/>
</dbReference>
<organism evidence="1 2">
    <name type="scientific">Paraburkholderia tuberum</name>
    <dbReference type="NCBI Taxonomy" id="157910"/>
    <lineage>
        <taxon>Bacteria</taxon>
        <taxon>Pseudomonadati</taxon>
        <taxon>Pseudomonadota</taxon>
        <taxon>Betaproteobacteria</taxon>
        <taxon>Burkholderiales</taxon>
        <taxon>Burkholderiaceae</taxon>
        <taxon>Paraburkholderia</taxon>
    </lineage>
</organism>
<gene>
    <name evidence="1" type="ORF">SAMN05445850_7067</name>
</gene>
<keyword evidence="2" id="KW-1185">Reference proteome</keyword>
<protein>
    <submittedName>
        <fullName evidence="1">Uncharacterized protein</fullName>
    </submittedName>
</protein>
<proteinExistence type="predicted"/>
<dbReference type="SUPFAM" id="SSF56672">
    <property type="entry name" value="DNA/RNA polymerases"/>
    <property type="match status" value="1"/>
</dbReference>
<dbReference type="InterPro" id="IPR043502">
    <property type="entry name" value="DNA/RNA_pol_sf"/>
</dbReference>
<name>A0A1H1KDF3_9BURK</name>
<reference evidence="2" key="1">
    <citation type="submission" date="2016-10" db="EMBL/GenBank/DDBJ databases">
        <authorList>
            <person name="Varghese N."/>
            <person name="Submissions S."/>
        </authorList>
    </citation>
    <scope>NUCLEOTIDE SEQUENCE [LARGE SCALE GENOMIC DNA]</scope>
    <source>
        <strain evidence="2">DUS833</strain>
    </source>
</reference>
<evidence type="ECO:0000313" key="2">
    <source>
        <dbReference type="Proteomes" id="UP000199365"/>
    </source>
</evidence>
<sequence>MSKEVLEFEVLPAVRQFMAAQGLERSEEKTRITNIADGFDFLGQNVRKYDGYWPSACEDTWGCQNNRGSEDGWHLEPGRAFFGAPGMARSAVTGAVRPAVVASRMTWG</sequence>
<dbReference type="AlphaFoldDB" id="A0A1H1KDF3"/>
<dbReference type="EMBL" id="FNKX01000003">
    <property type="protein sequence ID" value="SDR60000.1"/>
    <property type="molecule type" value="Genomic_DNA"/>
</dbReference>
<dbReference type="STRING" id="157910.SAMN05445850_7067"/>